<protein>
    <submittedName>
        <fullName evidence="1">Uncharacterized protein</fullName>
    </submittedName>
</protein>
<dbReference type="OrthoDB" id="2968323at2759"/>
<keyword evidence="2" id="KW-1185">Reference proteome</keyword>
<evidence type="ECO:0000313" key="2">
    <source>
        <dbReference type="Proteomes" id="UP000219338"/>
    </source>
</evidence>
<name>A0A284RWS2_ARMOS</name>
<reference evidence="2" key="1">
    <citation type="journal article" date="2017" name="Nat. Ecol. Evol.">
        <title>Genome expansion and lineage-specific genetic innovations in the forest pathogenic fungi Armillaria.</title>
        <authorList>
            <person name="Sipos G."/>
            <person name="Prasanna A.N."/>
            <person name="Walter M.C."/>
            <person name="O'Connor E."/>
            <person name="Balint B."/>
            <person name="Krizsan K."/>
            <person name="Kiss B."/>
            <person name="Hess J."/>
            <person name="Varga T."/>
            <person name="Slot J."/>
            <person name="Riley R."/>
            <person name="Boka B."/>
            <person name="Rigling D."/>
            <person name="Barry K."/>
            <person name="Lee J."/>
            <person name="Mihaltcheva S."/>
            <person name="LaButti K."/>
            <person name="Lipzen A."/>
            <person name="Waldron R."/>
            <person name="Moloney N.M."/>
            <person name="Sperisen C."/>
            <person name="Kredics L."/>
            <person name="Vagvoelgyi C."/>
            <person name="Patrignani A."/>
            <person name="Fitzpatrick D."/>
            <person name="Nagy I."/>
            <person name="Doyle S."/>
            <person name="Anderson J.B."/>
            <person name="Grigoriev I.V."/>
            <person name="Gueldener U."/>
            <person name="Muensterkoetter M."/>
            <person name="Nagy L.G."/>
        </authorList>
    </citation>
    <scope>NUCLEOTIDE SEQUENCE [LARGE SCALE GENOMIC DNA]</scope>
    <source>
        <strain evidence="2">C18/9</strain>
    </source>
</reference>
<accession>A0A284RWS2</accession>
<dbReference type="EMBL" id="FUEG01000019">
    <property type="protein sequence ID" value="SJL13195.1"/>
    <property type="molecule type" value="Genomic_DNA"/>
</dbReference>
<sequence>MKTRLSHTTLSHSSSPTPTSSEIFLFTHHFSTSRTKSLVCTFGYRRSSKYRLIGHARVQVESLAQGPPSASARKYRVGPIADNQYWFGGEEPDVSDRGHWSDMTNSMQATCHLALRQAEYQAASAASFDPSFSSLLRRSKLHGLPELRQLPHHCISTVPFGTGNSVSLLHCKAQLLFRVLWPRCPSRDRL</sequence>
<gene>
    <name evidence="1" type="ORF">ARMOST_16634</name>
</gene>
<dbReference type="AlphaFoldDB" id="A0A284RWS2"/>
<dbReference type="Proteomes" id="UP000219338">
    <property type="component" value="Unassembled WGS sequence"/>
</dbReference>
<proteinExistence type="predicted"/>
<organism evidence="1 2">
    <name type="scientific">Armillaria ostoyae</name>
    <name type="common">Armillaria root rot fungus</name>
    <dbReference type="NCBI Taxonomy" id="47428"/>
    <lineage>
        <taxon>Eukaryota</taxon>
        <taxon>Fungi</taxon>
        <taxon>Dikarya</taxon>
        <taxon>Basidiomycota</taxon>
        <taxon>Agaricomycotina</taxon>
        <taxon>Agaricomycetes</taxon>
        <taxon>Agaricomycetidae</taxon>
        <taxon>Agaricales</taxon>
        <taxon>Marasmiineae</taxon>
        <taxon>Physalacriaceae</taxon>
        <taxon>Armillaria</taxon>
    </lineage>
</organism>
<evidence type="ECO:0000313" key="1">
    <source>
        <dbReference type="EMBL" id="SJL13195.1"/>
    </source>
</evidence>